<reference evidence="1" key="1">
    <citation type="submission" date="2014-11" db="EMBL/GenBank/DDBJ databases">
        <authorList>
            <person name="Amaro Gonzalez C."/>
        </authorList>
    </citation>
    <scope>NUCLEOTIDE SEQUENCE</scope>
</reference>
<accession>A0A0E9QY61</accession>
<reference evidence="1" key="2">
    <citation type="journal article" date="2015" name="Fish Shellfish Immunol.">
        <title>Early steps in the European eel (Anguilla anguilla)-Vibrio vulnificus interaction in the gills: Role of the RtxA13 toxin.</title>
        <authorList>
            <person name="Callol A."/>
            <person name="Pajuelo D."/>
            <person name="Ebbesson L."/>
            <person name="Teles M."/>
            <person name="MacKenzie S."/>
            <person name="Amaro C."/>
        </authorList>
    </citation>
    <scope>NUCLEOTIDE SEQUENCE</scope>
</reference>
<protein>
    <submittedName>
        <fullName evidence="1">Uncharacterized protein</fullName>
    </submittedName>
</protein>
<proteinExistence type="predicted"/>
<sequence length="33" mass="3648">MVGEKTPTVHNYSSYGIILATPSRNITRTSSEH</sequence>
<dbReference type="EMBL" id="GBXM01087549">
    <property type="protein sequence ID" value="JAH21028.1"/>
    <property type="molecule type" value="Transcribed_RNA"/>
</dbReference>
<dbReference type="AlphaFoldDB" id="A0A0E9QY61"/>
<organism evidence="1">
    <name type="scientific">Anguilla anguilla</name>
    <name type="common">European freshwater eel</name>
    <name type="synonym">Muraena anguilla</name>
    <dbReference type="NCBI Taxonomy" id="7936"/>
    <lineage>
        <taxon>Eukaryota</taxon>
        <taxon>Metazoa</taxon>
        <taxon>Chordata</taxon>
        <taxon>Craniata</taxon>
        <taxon>Vertebrata</taxon>
        <taxon>Euteleostomi</taxon>
        <taxon>Actinopterygii</taxon>
        <taxon>Neopterygii</taxon>
        <taxon>Teleostei</taxon>
        <taxon>Anguilliformes</taxon>
        <taxon>Anguillidae</taxon>
        <taxon>Anguilla</taxon>
    </lineage>
</organism>
<name>A0A0E9QY61_ANGAN</name>
<evidence type="ECO:0000313" key="1">
    <source>
        <dbReference type="EMBL" id="JAH21028.1"/>
    </source>
</evidence>